<name>A0A0A1U9P8_ENTIV</name>
<reference evidence="4 5" key="1">
    <citation type="submission" date="2012-10" db="EMBL/GenBank/DDBJ databases">
        <authorList>
            <person name="Zafar N."/>
            <person name="Inman J."/>
            <person name="Hall N."/>
            <person name="Lorenzi H."/>
            <person name="Caler E."/>
        </authorList>
    </citation>
    <scope>NUCLEOTIDE SEQUENCE [LARGE SCALE GENOMIC DNA]</scope>
    <source>
        <strain evidence="4 5">IP1</strain>
    </source>
</reference>
<dbReference type="EMBL" id="KB206450">
    <property type="protein sequence ID" value="ELP91731.1"/>
    <property type="molecule type" value="Genomic_DNA"/>
</dbReference>
<protein>
    <submittedName>
        <fullName evidence="4">Heat shock protein, putative</fullName>
    </submittedName>
</protein>
<keyword evidence="3" id="KW-0067">ATP-binding</keyword>
<evidence type="ECO:0000256" key="3">
    <source>
        <dbReference type="ARBA" id="ARBA00022840"/>
    </source>
</evidence>
<dbReference type="AlphaFoldDB" id="A0A0A1U9P8"/>
<organism evidence="4 5">
    <name type="scientific">Entamoeba invadens IP1</name>
    <dbReference type="NCBI Taxonomy" id="370355"/>
    <lineage>
        <taxon>Eukaryota</taxon>
        <taxon>Amoebozoa</taxon>
        <taxon>Evosea</taxon>
        <taxon>Archamoebae</taxon>
        <taxon>Mastigamoebida</taxon>
        <taxon>Entamoebidae</taxon>
        <taxon>Entamoeba</taxon>
    </lineage>
</organism>
<evidence type="ECO:0000313" key="5">
    <source>
        <dbReference type="Proteomes" id="UP000014680"/>
    </source>
</evidence>
<dbReference type="VEuPathDB" id="AmoebaDB:EIN_521280"/>
<dbReference type="InterPro" id="IPR018181">
    <property type="entry name" value="Heat_shock_70_CS"/>
</dbReference>
<accession>A0A0A1U9P8</accession>
<gene>
    <name evidence="4" type="ORF">EIN_521280</name>
</gene>
<dbReference type="PANTHER" id="PTHR19375">
    <property type="entry name" value="HEAT SHOCK PROTEIN 70KDA"/>
    <property type="match status" value="1"/>
</dbReference>
<dbReference type="OrthoDB" id="6718630at2759"/>
<dbReference type="Proteomes" id="UP000014680">
    <property type="component" value="Unassembled WGS sequence"/>
</dbReference>
<evidence type="ECO:0000256" key="1">
    <source>
        <dbReference type="ARBA" id="ARBA00007381"/>
    </source>
</evidence>
<evidence type="ECO:0000313" key="4">
    <source>
        <dbReference type="EMBL" id="ELP91731.1"/>
    </source>
</evidence>
<evidence type="ECO:0000256" key="2">
    <source>
        <dbReference type="ARBA" id="ARBA00022741"/>
    </source>
</evidence>
<dbReference type="PROSITE" id="PS00297">
    <property type="entry name" value="HSP70_1"/>
    <property type="match status" value="1"/>
</dbReference>
<dbReference type="FunFam" id="3.30.420.40:FF:000028">
    <property type="entry name" value="heat shock 70 kDa protein-like"/>
    <property type="match status" value="1"/>
</dbReference>
<keyword evidence="4" id="KW-0346">Stress response</keyword>
<dbReference type="GeneID" id="14890715"/>
<dbReference type="GO" id="GO:0140662">
    <property type="term" value="F:ATP-dependent protein folding chaperone"/>
    <property type="evidence" value="ECO:0007669"/>
    <property type="project" value="InterPro"/>
</dbReference>
<dbReference type="InterPro" id="IPR013126">
    <property type="entry name" value="Hsp_70_fam"/>
</dbReference>
<proteinExistence type="inferred from homology"/>
<keyword evidence="2" id="KW-0547">Nucleotide-binding</keyword>
<keyword evidence="5" id="KW-1185">Reference proteome</keyword>
<dbReference type="PRINTS" id="PR00301">
    <property type="entry name" value="HEATSHOCK70"/>
</dbReference>
<dbReference type="Pfam" id="PF00012">
    <property type="entry name" value="HSP70"/>
    <property type="match status" value="1"/>
</dbReference>
<comment type="similarity">
    <text evidence="1">Belongs to the heat shock protein 70 family.</text>
</comment>
<sequence>MSTQNKDLYVIIDLGTTFSSLSYSDNNTQRVTMLDFGIGRIVSALTVNFTQTPIGVSVENTNVIGQYKMFIEVSAFVLSNLKKQLIHKTGVKEINIRAVLCCPVSFNDAQKEATSRAAQYAGIDVVKLILEPTAAFYFYGIRNHGFNIENDVTKKDTKVPFRYPKMPTEINEGIFLTFDFGRGTLETTVAQLKNSNITFLAVNGDPKLGGIDIDLKLTKYQNEVEKRR</sequence>
<dbReference type="KEGG" id="eiv:EIN_521280"/>
<dbReference type="InterPro" id="IPR043129">
    <property type="entry name" value="ATPase_NBD"/>
</dbReference>
<dbReference type="Gene3D" id="3.30.420.40">
    <property type="match status" value="2"/>
</dbReference>
<dbReference type="SUPFAM" id="SSF53067">
    <property type="entry name" value="Actin-like ATPase domain"/>
    <property type="match status" value="2"/>
</dbReference>
<dbReference type="GO" id="GO:0005524">
    <property type="term" value="F:ATP binding"/>
    <property type="evidence" value="ECO:0007669"/>
    <property type="project" value="UniProtKB-KW"/>
</dbReference>
<dbReference type="RefSeq" id="XP_004258502.1">
    <property type="nucleotide sequence ID" value="XM_004258454.1"/>
</dbReference>